<evidence type="ECO:0000313" key="10">
    <source>
        <dbReference type="Proteomes" id="UP000177885"/>
    </source>
</evidence>
<evidence type="ECO:0000256" key="5">
    <source>
        <dbReference type="ARBA" id="ARBA00022692"/>
    </source>
</evidence>
<evidence type="ECO:0000256" key="6">
    <source>
        <dbReference type="ARBA" id="ARBA00022989"/>
    </source>
</evidence>
<evidence type="ECO:0000256" key="8">
    <source>
        <dbReference type="SAM" id="Phobius"/>
    </source>
</evidence>
<feature type="transmembrane region" description="Helical" evidence="8">
    <location>
        <begin position="148"/>
        <end position="170"/>
    </location>
</feature>
<evidence type="ECO:0000256" key="2">
    <source>
        <dbReference type="ARBA" id="ARBA00022448"/>
    </source>
</evidence>
<keyword evidence="4" id="KW-0997">Cell inner membrane</keyword>
<dbReference type="Gene3D" id="1.20.1740.10">
    <property type="entry name" value="Amino acid/polyamine transporter I"/>
    <property type="match status" value="1"/>
</dbReference>
<dbReference type="Pfam" id="PF03222">
    <property type="entry name" value="Trp_Tyr_perm"/>
    <property type="match status" value="1"/>
</dbReference>
<evidence type="ECO:0000256" key="1">
    <source>
        <dbReference type="ARBA" id="ARBA00004429"/>
    </source>
</evidence>
<dbReference type="PANTHER" id="PTHR22950">
    <property type="entry name" value="AMINO ACID TRANSPORTER"/>
    <property type="match status" value="1"/>
</dbReference>
<keyword evidence="5 8" id="KW-0812">Transmembrane</keyword>
<evidence type="ECO:0000313" key="9">
    <source>
        <dbReference type="EMBL" id="OGL66392.1"/>
    </source>
</evidence>
<dbReference type="InterPro" id="IPR018227">
    <property type="entry name" value="Amino_acid_transport_2"/>
</dbReference>
<organism evidence="9 10">
    <name type="scientific">Candidatus Uhrbacteria bacterium RIFCSPHIGHO2_01_FULL_63_20</name>
    <dbReference type="NCBI Taxonomy" id="1802385"/>
    <lineage>
        <taxon>Bacteria</taxon>
        <taxon>Candidatus Uhriibacteriota</taxon>
    </lineage>
</organism>
<gene>
    <name evidence="9" type="ORF">A2856_01720</name>
</gene>
<feature type="transmembrane region" description="Helical" evidence="8">
    <location>
        <begin position="12"/>
        <end position="31"/>
    </location>
</feature>
<feature type="transmembrane region" description="Helical" evidence="8">
    <location>
        <begin position="359"/>
        <end position="378"/>
    </location>
</feature>
<comment type="subcellular location">
    <subcellularLocation>
        <location evidence="1">Cell inner membrane</location>
        <topology evidence="1">Multi-pass membrane protein</topology>
    </subcellularLocation>
</comment>
<feature type="transmembrane region" description="Helical" evidence="8">
    <location>
        <begin position="260"/>
        <end position="281"/>
    </location>
</feature>
<feature type="transmembrane region" description="Helical" evidence="8">
    <location>
        <begin position="317"/>
        <end position="338"/>
    </location>
</feature>
<accession>A0A1F7TKA7</accession>
<keyword evidence="2" id="KW-0813">Transport</keyword>
<feature type="transmembrane region" description="Helical" evidence="8">
    <location>
        <begin position="82"/>
        <end position="104"/>
    </location>
</feature>
<dbReference type="STRING" id="1802385.A2856_01720"/>
<feature type="transmembrane region" description="Helical" evidence="8">
    <location>
        <begin position="37"/>
        <end position="62"/>
    </location>
</feature>
<proteinExistence type="predicted"/>
<name>A0A1F7TKA7_9BACT</name>
<evidence type="ECO:0000256" key="3">
    <source>
        <dbReference type="ARBA" id="ARBA00022475"/>
    </source>
</evidence>
<keyword evidence="6 8" id="KW-1133">Transmembrane helix</keyword>
<feature type="transmembrane region" description="Helical" evidence="8">
    <location>
        <begin position="182"/>
        <end position="200"/>
    </location>
</feature>
<reference evidence="9 10" key="1">
    <citation type="journal article" date="2016" name="Nat. Commun.">
        <title>Thousands of microbial genomes shed light on interconnected biogeochemical processes in an aquifer system.</title>
        <authorList>
            <person name="Anantharaman K."/>
            <person name="Brown C.T."/>
            <person name="Hug L.A."/>
            <person name="Sharon I."/>
            <person name="Castelle C.J."/>
            <person name="Probst A.J."/>
            <person name="Thomas B.C."/>
            <person name="Singh A."/>
            <person name="Wilkins M.J."/>
            <person name="Karaoz U."/>
            <person name="Brodie E.L."/>
            <person name="Williams K.H."/>
            <person name="Hubbard S.S."/>
            <person name="Banfield J.F."/>
        </authorList>
    </citation>
    <scope>NUCLEOTIDE SEQUENCE [LARGE SCALE GENOMIC DNA]</scope>
</reference>
<dbReference type="AlphaFoldDB" id="A0A1F7TKA7"/>
<keyword evidence="3" id="KW-1003">Cell membrane</keyword>
<dbReference type="Proteomes" id="UP000177885">
    <property type="component" value="Unassembled WGS sequence"/>
</dbReference>
<comment type="caution">
    <text evidence="9">The sequence shown here is derived from an EMBL/GenBank/DDBJ whole genome shotgun (WGS) entry which is preliminary data.</text>
</comment>
<dbReference type="EMBL" id="MGDT01000007">
    <property type="protein sequence ID" value="OGL66392.1"/>
    <property type="molecule type" value="Genomic_DNA"/>
</dbReference>
<dbReference type="GO" id="GO:0005886">
    <property type="term" value="C:plasma membrane"/>
    <property type="evidence" value="ECO:0007669"/>
    <property type="project" value="UniProtKB-SubCell"/>
</dbReference>
<evidence type="ECO:0000256" key="4">
    <source>
        <dbReference type="ARBA" id="ARBA00022519"/>
    </source>
</evidence>
<feature type="transmembrane region" description="Helical" evidence="8">
    <location>
        <begin position="221"/>
        <end position="240"/>
    </location>
</feature>
<keyword evidence="7 8" id="KW-0472">Membrane</keyword>
<dbReference type="GO" id="GO:0015179">
    <property type="term" value="F:L-amino acid transmembrane transporter activity"/>
    <property type="evidence" value="ECO:0007669"/>
    <property type="project" value="TreeGrafter"/>
</dbReference>
<sequence>MLHLNVPYWRAVAIMIGGIVGVGVFGMPYAFSRSGFATGLLTLALLALAMLALNLMYAELVLQTPGKHRLGGYVRTYLGERFALPASVVMMASLAGAMLAFMVVGGKFLSTLLSPALGGPEAAYAFAIPLFSLFASRRGVKLASKVETVVVGATLFLFAFIALSALPHASVGNLATNDPARALLPFGIVLFALTGAGIIPEMRDVLGARHQRLLPRAIVRASLVIALLYAAFCASVVGATGSATTEAAFDGLIPLLGRSFGLIAALLGSLTVTSIFLTHSVQLQQLLHVDHGMRRAHAWLVASLAAPALYLSGARDFISIISFVGSVLGGAIALLILATYETMRRGTRCRERRCLEVPVGVSWGIAVVFIIGIAIGIISL</sequence>
<protein>
    <recommendedName>
        <fullName evidence="11">Amino acid transporter transmembrane domain-containing protein</fullName>
    </recommendedName>
</protein>
<feature type="transmembrane region" description="Helical" evidence="8">
    <location>
        <begin position="293"/>
        <end position="311"/>
    </location>
</feature>
<evidence type="ECO:0000256" key="7">
    <source>
        <dbReference type="ARBA" id="ARBA00023136"/>
    </source>
</evidence>
<evidence type="ECO:0008006" key="11">
    <source>
        <dbReference type="Google" id="ProtNLM"/>
    </source>
</evidence>
<feature type="transmembrane region" description="Helical" evidence="8">
    <location>
        <begin position="116"/>
        <end position="136"/>
    </location>
</feature>